<keyword evidence="2" id="KW-0812">Transmembrane</keyword>
<keyword evidence="2" id="KW-1133">Transmembrane helix</keyword>
<feature type="signal peptide" evidence="3">
    <location>
        <begin position="1"/>
        <end position="22"/>
    </location>
</feature>
<accession>A0AAW0WYK4</accession>
<evidence type="ECO:0000256" key="1">
    <source>
        <dbReference type="SAM" id="MobiDB-lite"/>
    </source>
</evidence>
<feature type="compositionally biased region" description="Acidic residues" evidence="1">
    <location>
        <begin position="181"/>
        <end position="190"/>
    </location>
</feature>
<evidence type="ECO:0000313" key="4">
    <source>
        <dbReference type="EMBL" id="KAK8733074.1"/>
    </source>
</evidence>
<dbReference type="AlphaFoldDB" id="A0AAW0WYK4"/>
<comment type="caution">
    <text evidence="4">The sequence shown here is derived from an EMBL/GenBank/DDBJ whole genome shotgun (WGS) entry which is preliminary data.</text>
</comment>
<name>A0AAW0WYK4_CHEQU</name>
<sequence length="486" mass="54718">MNRILFACVGFCILMCVKVLFDRHVDDLLLKRDVIHKFVYRLRTDNLFWGENAGMYEPSQECSFLRVNIPIVSNVWRLQCLQKEIGVLKQTLYQLLITSVYTSICKMVTIIVVGMVLTVALVVLRYWIIVTPSEDEGSIQSETEEVYYDTEDGVLSDTEDDVLSDTEDVYYDIEDGVLSDIEDGVLSDTEDGVHSDTEDGVHSDIEDGVHSDTEDGTHSDTEDGADSNTEDGIHSDTEDGVHSDTKDGVLSDTEDGVHSSTEDALPQLNVTILSLSSASKHLCVETLPTPLHLRLTTFQSFMKTNKCDDEVIMTAALVLARLVKKAVNQGWAFRPDWTQNLYVSVWNKSREIIIHVINSAYQPGSSESYYDPQDGVSISVLVSYLLIMIDTYGLQLMARPSRKLEKTVKRKCGEAFGVNRIERLCGVLDPWEWGEVLGVDRLEKLCRVLKHVSISRSSHLCCISKKLKQFGSKIQHKLRSRSTNDR</sequence>
<reference evidence="4 5" key="1">
    <citation type="journal article" date="2024" name="BMC Genomics">
        <title>Genome assembly of redclaw crayfish (Cherax quadricarinatus) provides insights into its immune adaptation and hypoxia tolerance.</title>
        <authorList>
            <person name="Liu Z."/>
            <person name="Zheng J."/>
            <person name="Li H."/>
            <person name="Fang K."/>
            <person name="Wang S."/>
            <person name="He J."/>
            <person name="Zhou D."/>
            <person name="Weng S."/>
            <person name="Chi M."/>
            <person name="Gu Z."/>
            <person name="He J."/>
            <person name="Li F."/>
            <person name="Wang M."/>
        </authorList>
    </citation>
    <scope>NUCLEOTIDE SEQUENCE [LARGE SCALE GENOMIC DNA]</scope>
    <source>
        <strain evidence="4">ZL_2023a</strain>
    </source>
</reference>
<protein>
    <submittedName>
        <fullName evidence="4">Uncharacterized protein</fullName>
    </submittedName>
</protein>
<feature type="chain" id="PRO_5043654152" evidence="3">
    <location>
        <begin position="23"/>
        <end position="486"/>
    </location>
</feature>
<keyword evidence="5" id="KW-1185">Reference proteome</keyword>
<keyword evidence="2" id="KW-0472">Membrane</keyword>
<organism evidence="4 5">
    <name type="scientific">Cherax quadricarinatus</name>
    <name type="common">Australian red claw crayfish</name>
    <dbReference type="NCBI Taxonomy" id="27406"/>
    <lineage>
        <taxon>Eukaryota</taxon>
        <taxon>Metazoa</taxon>
        <taxon>Ecdysozoa</taxon>
        <taxon>Arthropoda</taxon>
        <taxon>Crustacea</taxon>
        <taxon>Multicrustacea</taxon>
        <taxon>Malacostraca</taxon>
        <taxon>Eumalacostraca</taxon>
        <taxon>Eucarida</taxon>
        <taxon>Decapoda</taxon>
        <taxon>Pleocyemata</taxon>
        <taxon>Astacidea</taxon>
        <taxon>Parastacoidea</taxon>
        <taxon>Parastacidae</taxon>
        <taxon>Cherax</taxon>
    </lineage>
</organism>
<feature type="region of interest" description="Disordered" evidence="1">
    <location>
        <begin position="181"/>
        <end position="262"/>
    </location>
</feature>
<dbReference type="EMBL" id="JARKIK010000055">
    <property type="protein sequence ID" value="KAK8733074.1"/>
    <property type="molecule type" value="Genomic_DNA"/>
</dbReference>
<feature type="transmembrane region" description="Helical" evidence="2">
    <location>
        <begin position="107"/>
        <end position="128"/>
    </location>
</feature>
<proteinExistence type="predicted"/>
<gene>
    <name evidence="4" type="ORF">OTU49_006744</name>
</gene>
<feature type="compositionally biased region" description="Basic and acidic residues" evidence="1">
    <location>
        <begin position="231"/>
        <end position="261"/>
    </location>
</feature>
<dbReference type="Proteomes" id="UP001445076">
    <property type="component" value="Unassembled WGS sequence"/>
</dbReference>
<evidence type="ECO:0000256" key="2">
    <source>
        <dbReference type="SAM" id="Phobius"/>
    </source>
</evidence>
<evidence type="ECO:0000256" key="3">
    <source>
        <dbReference type="SAM" id="SignalP"/>
    </source>
</evidence>
<feature type="compositionally biased region" description="Basic and acidic residues" evidence="1">
    <location>
        <begin position="191"/>
        <end position="221"/>
    </location>
</feature>
<evidence type="ECO:0000313" key="5">
    <source>
        <dbReference type="Proteomes" id="UP001445076"/>
    </source>
</evidence>
<keyword evidence="3" id="KW-0732">Signal</keyword>